<dbReference type="InterPro" id="IPR001279">
    <property type="entry name" value="Metallo-B-lactamas"/>
</dbReference>
<accession>A0ABV1H477</accession>
<dbReference type="Gene3D" id="3.60.15.10">
    <property type="entry name" value="Ribonuclease Z/Hydroxyacylglutathione hydrolase-like"/>
    <property type="match status" value="1"/>
</dbReference>
<sequence>MRMMSIASGSSGNCIYIGSDNTHILIDAGVSRKKILEGLAAADLSVNDISAVFVTHEHSDHIKGLGVLTRKDKVPVYSTRGTRDGIFEAGTLGELPGELFRVIEPDSDICIDDLQIHAFRVSHDAKEPVAYTVTCGEKKAGVITDLGYYDDYIVNNLTGSQAMLVEANHDVNLLQVGSYPYYLKQRILGNKGHLSNEVSGKLINDLLNDNVNTVLLGHLSKENNYDKLAFETVRLEIDMSENGYKAKDFDIEVAKRSEPSRIITL</sequence>
<dbReference type="EMBL" id="JBBMFS010000002">
    <property type="protein sequence ID" value="MEQ2554192.1"/>
    <property type="molecule type" value="Genomic_DNA"/>
</dbReference>
<dbReference type="PANTHER" id="PTHR47619:SF1">
    <property type="entry name" value="EXODEOXYRIBONUCLEASE WALJ"/>
    <property type="match status" value="1"/>
</dbReference>
<name>A0ABV1H477_9FIRM</name>
<dbReference type="InterPro" id="IPR036866">
    <property type="entry name" value="RibonucZ/Hydroxyglut_hydro"/>
</dbReference>
<organism evidence="2 3">
    <name type="scientific">Lachnospira intestinalis</name>
    <dbReference type="NCBI Taxonomy" id="3133158"/>
    <lineage>
        <taxon>Bacteria</taxon>
        <taxon>Bacillati</taxon>
        <taxon>Bacillota</taxon>
        <taxon>Clostridia</taxon>
        <taxon>Lachnospirales</taxon>
        <taxon>Lachnospiraceae</taxon>
        <taxon>Lachnospira</taxon>
    </lineage>
</organism>
<dbReference type="Pfam" id="PF12706">
    <property type="entry name" value="Lactamase_B_2"/>
    <property type="match status" value="1"/>
</dbReference>
<comment type="caution">
    <text evidence="2">The sequence shown here is derived from an EMBL/GenBank/DDBJ whole genome shotgun (WGS) entry which is preliminary data.</text>
</comment>
<dbReference type="SUPFAM" id="SSF56281">
    <property type="entry name" value="Metallo-hydrolase/oxidoreductase"/>
    <property type="match status" value="1"/>
</dbReference>
<evidence type="ECO:0000313" key="3">
    <source>
        <dbReference type="Proteomes" id="UP001546774"/>
    </source>
</evidence>
<dbReference type="Proteomes" id="UP001546774">
    <property type="component" value="Unassembled WGS sequence"/>
</dbReference>
<protein>
    <submittedName>
        <fullName evidence="2">MBL fold metallo-hydrolase</fullName>
    </submittedName>
</protein>
<gene>
    <name evidence="2" type="ORF">WMO37_04060</name>
</gene>
<proteinExistence type="predicted"/>
<reference evidence="2" key="1">
    <citation type="submission" date="2024-03" db="EMBL/GenBank/DDBJ databases">
        <title>Human intestinal bacterial collection.</title>
        <authorList>
            <person name="Pauvert C."/>
            <person name="Hitch T.C.A."/>
            <person name="Clavel T."/>
        </authorList>
    </citation>
    <scope>NUCLEOTIDE SEQUENCE [LARGE SCALE GENOMIC DNA]</scope>
    <source>
        <strain evidence="2">CLA-AA-H89B</strain>
    </source>
</reference>
<evidence type="ECO:0000313" key="2">
    <source>
        <dbReference type="EMBL" id="MEQ2554192.1"/>
    </source>
</evidence>
<dbReference type="SMART" id="SM00849">
    <property type="entry name" value="Lactamase_B"/>
    <property type="match status" value="1"/>
</dbReference>
<feature type="domain" description="Metallo-beta-lactamase" evidence="1">
    <location>
        <begin position="11"/>
        <end position="193"/>
    </location>
</feature>
<dbReference type="InterPro" id="IPR052533">
    <property type="entry name" value="WalJ/YycJ-like"/>
</dbReference>
<dbReference type="PANTHER" id="PTHR47619">
    <property type="entry name" value="METALLO-HYDROLASE YYCJ-RELATED"/>
    <property type="match status" value="1"/>
</dbReference>
<keyword evidence="3" id="KW-1185">Reference proteome</keyword>
<evidence type="ECO:0000259" key="1">
    <source>
        <dbReference type="SMART" id="SM00849"/>
    </source>
</evidence>